<proteinExistence type="predicted"/>
<evidence type="ECO:0000256" key="3">
    <source>
        <dbReference type="SAM" id="MobiDB-lite"/>
    </source>
</evidence>
<sequence length="428" mass="46930">MHKCCLPSGVPSESPSAYEKSLVHKIFGGRLRSQVAPTSEKRVLEQQAYMFFYVHDRRNIVPRKPPTDVAQKDNLKAKANGNRTSSTQLQPGKKASKGQGQIENSKGAMMKHPPEGFPSLELKKKNDGFPEGDPNDKTSKEIDPVSSPKQPSFENSLVGHTPNVGALGNSLVEAAGGRAQKVVGHTPNVGALGNSLVEAAGGFIGLSPKSFVLDDLLIAVSHWDGIELPRCQTAASNDVESTSMGYVLDEWFGDAVVMEVSFDDWMANFRHDFGGMEASGFIVEELWQSMKSKVEMQRVKIRLNFLNSKDLTNRTTPGVFQQYKYFIGRVGKQQLQEARILAMDYLILLLVGACLGSLIKVNDPNFGVDAYIYTIIAVYDIGEKIILMQHSPTPTSKQALRPPHHGRQVSLVSGVLWHHSLGVEFGLG</sequence>
<gene>
    <name evidence="5" type="ORF">FSB_LOCUS48875</name>
</gene>
<dbReference type="Pfam" id="PF19055">
    <property type="entry name" value="ABC2_membrane_7"/>
    <property type="match status" value="1"/>
</dbReference>
<dbReference type="AlphaFoldDB" id="A0A2N9IA85"/>
<feature type="region of interest" description="Disordered" evidence="3">
    <location>
        <begin position="62"/>
        <end position="156"/>
    </location>
</feature>
<evidence type="ECO:0000313" key="5">
    <source>
        <dbReference type="EMBL" id="SPD20993.1"/>
    </source>
</evidence>
<feature type="compositionally biased region" description="Basic and acidic residues" evidence="3">
    <location>
        <begin position="121"/>
        <end position="143"/>
    </location>
</feature>
<evidence type="ECO:0000256" key="2">
    <source>
        <dbReference type="ARBA" id="ARBA00023136"/>
    </source>
</evidence>
<protein>
    <recommendedName>
        <fullName evidence="4">ABC transporter family G domain-containing protein</fullName>
    </recommendedName>
</protein>
<dbReference type="GO" id="GO:0140359">
    <property type="term" value="F:ABC-type transporter activity"/>
    <property type="evidence" value="ECO:0007669"/>
    <property type="project" value="InterPro"/>
</dbReference>
<dbReference type="EMBL" id="OIVN01005121">
    <property type="protein sequence ID" value="SPD20993.1"/>
    <property type="molecule type" value="Genomic_DNA"/>
</dbReference>
<name>A0A2N9IA85_FAGSY</name>
<feature type="compositionally biased region" description="Polar residues" evidence="3">
    <location>
        <begin position="81"/>
        <end position="90"/>
    </location>
</feature>
<reference evidence="5" key="1">
    <citation type="submission" date="2018-02" db="EMBL/GenBank/DDBJ databases">
        <authorList>
            <person name="Cohen D.B."/>
            <person name="Kent A.D."/>
        </authorList>
    </citation>
    <scope>NUCLEOTIDE SEQUENCE</scope>
</reference>
<keyword evidence="2" id="KW-0472">Membrane</keyword>
<organism evidence="5">
    <name type="scientific">Fagus sylvatica</name>
    <name type="common">Beechnut</name>
    <dbReference type="NCBI Taxonomy" id="28930"/>
    <lineage>
        <taxon>Eukaryota</taxon>
        <taxon>Viridiplantae</taxon>
        <taxon>Streptophyta</taxon>
        <taxon>Embryophyta</taxon>
        <taxon>Tracheophyta</taxon>
        <taxon>Spermatophyta</taxon>
        <taxon>Magnoliopsida</taxon>
        <taxon>eudicotyledons</taxon>
        <taxon>Gunneridae</taxon>
        <taxon>Pentapetalae</taxon>
        <taxon>rosids</taxon>
        <taxon>fabids</taxon>
        <taxon>Fagales</taxon>
        <taxon>Fagaceae</taxon>
        <taxon>Fagus</taxon>
    </lineage>
</organism>
<dbReference type="InterPro" id="IPR043926">
    <property type="entry name" value="ABCG_dom"/>
</dbReference>
<feature type="domain" description="ABC transporter family G" evidence="4">
    <location>
        <begin position="281"/>
        <end position="378"/>
    </location>
</feature>
<evidence type="ECO:0000259" key="4">
    <source>
        <dbReference type="Pfam" id="PF19055"/>
    </source>
</evidence>
<evidence type="ECO:0000256" key="1">
    <source>
        <dbReference type="ARBA" id="ARBA00022448"/>
    </source>
</evidence>
<accession>A0A2N9IA85</accession>
<keyword evidence="1" id="KW-0813">Transport</keyword>